<dbReference type="AlphaFoldDB" id="A0A172U2T4"/>
<dbReference type="RefSeq" id="WP_066409650.1">
    <property type="nucleotide sequence ID" value="NZ_CP011390.1"/>
</dbReference>
<proteinExistence type="inferred from homology"/>
<keyword evidence="2 3" id="KW-0456">Lyase</keyword>
<dbReference type="PANTHER" id="PTHR12128:SF66">
    <property type="entry name" value="4-HYDROXY-2-OXOGLUTARATE ALDOLASE, MITOCHONDRIAL"/>
    <property type="match status" value="1"/>
</dbReference>
<accession>A0A172U2T4</accession>
<name>A0A172U2T4_9BACT</name>
<evidence type="ECO:0000313" key="6">
    <source>
        <dbReference type="Proteomes" id="UP000077177"/>
    </source>
</evidence>
<reference evidence="6" key="1">
    <citation type="submission" date="2015-01" db="EMBL/GenBank/DDBJ databases">
        <title>Flavisolibacter sp./LCS9/ whole genome sequencing.</title>
        <authorList>
            <person name="Kim M.K."/>
            <person name="Srinivasan S."/>
            <person name="Lee J.-J."/>
        </authorList>
    </citation>
    <scope>NUCLEOTIDE SEQUENCE [LARGE SCALE GENOMIC DNA]</scope>
    <source>
        <strain evidence="6">LCS9</strain>
    </source>
</reference>
<gene>
    <name evidence="5" type="ORF">SY85_11650</name>
</gene>
<evidence type="ECO:0000256" key="3">
    <source>
        <dbReference type="PIRNR" id="PIRNR001365"/>
    </source>
</evidence>
<evidence type="ECO:0000256" key="2">
    <source>
        <dbReference type="ARBA" id="ARBA00023239"/>
    </source>
</evidence>
<dbReference type="InterPro" id="IPR013785">
    <property type="entry name" value="Aldolase_TIM"/>
</dbReference>
<protein>
    <submittedName>
        <fullName evidence="5">Dihydrodipicolinate synthetase</fullName>
    </submittedName>
</protein>
<reference evidence="5 6" key="2">
    <citation type="journal article" date="2016" name="Int. J. Syst. Evol. Microbiol.">
        <title>Flavisolibacter tropicus sp. nov., isolated from tropical soil.</title>
        <authorList>
            <person name="Lee J.J."/>
            <person name="Kang M.S."/>
            <person name="Kim G.S."/>
            <person name="Lee C.S."/>
            <person name="Lim S."/>
            <person name="Lee J."/>
            <person name="Roh S.H."/>
            <person name="Kang H."/>
            <person name="Ha J.M."/>
            <person name="Bae S."/>
            <person name="Jung H.Y."/>
            <person name="Kim M.K."/>
        </authorList>
    </citation>
    <scope>NUCLEOTIDE SEQUENCE [LARGE SCALE GENOMIC DNA]</scope>
    <source>
        <strain evidence="5 6">LCS9</strain>
    </source>
</reference>
<feature type="active site" description="Schiff-base intermediate with substrate" evidence="4">
    <location>
        <position position="165"/>
    </location>
</feature>
<sequence length="307" mass="34472">MNKGFIPVMLTPYTATGKVDYDGLTQLTEYYLQAGARGLFANCLSSEMYELTEEERIHVVKHVVKVANGTVPVVATGTFDKTLEKQAEFIKRINDTGTQAVIAITSIIAEKQESDEVFNERVFKLLEATEDIPIGFYECPVPYKRLLSAQQLALFVKTGRVTYHKDTCLDITQVREKIKAGEGHSFGLYDAYMVNAVKSLKAGAAGLSCIQGNYFPRLIVWLCDNYDKPELLAEVAMVQEFFVRHMDVMHDHYPLSAKYCLQKQGLNISTLVRIPGQSAAIVDTRKIDALLNEYLELERTLQLEVPA</sequence>
<dbReference type="CDD" id="cd00408">
    <property type="entry name" value="DHDPS-like"/>
    <property type="match status" value="1"/>
</dbReference>
<evidence type="ECO:0000313" key="5">
    <source>
        <dbReference type="EMBL" id="ANE53444.1"/>
    </source>
</evidence>
<dbReference type="GO" id="GO:0008840">
    <property type="term" value="F:4-hydroxy-tetrahydrodipicolinate synthase activity"/>
    <property type="evidence" value="ECO:0007669"/>
    <property type="project" value="TreeGrafter"/>
</dbReference>
<dbReference type="STRING" id="1492898.SY85_11650"/>
<evidence type="ECO:0000256" key="4">
    <source>
        <dbReference type="PIRSR" id="PIRSR001365-1"/>
    </source>
</evidence>
<dbReference type="PANTHER" id="PTHR12128">
    <property type="entry name" value="DIHYDRODIPICOLINATE SYNTHASE"/>
    <property type="match status" value="1"/>
</dbReference>
<dbReference type="PIRSF" id="PIRSF001365">
    <property type="entry name" value="DHDPS"/>
    <property type="match status" value="1"/>
</dbReference>
<evidence type="ECO:0000256" key="1">
    <source>
        <dbReference type="ARBA" id="ARBA00007592"/>
    </source>
</evidence>
<dbReference type="PATRIC" id="fig|1492898.3.peg.2511"/>
<dbReference type="KEGG" id="fla:SY85_11650"/>
<dbReference type="SUPFAM" id="SSF51569">
    <property type="entry name" value="Aldolase"/>
    <property type="match status" value="1"/>
</dbReference>
<organism evidence="5 6">
    <name type="scientific">Flavisolibacter tropicus</name>
    <dbReference type="NCBI Taxonomy" id="1492898"/>
    <lineage>
        <taxon>Bacteria</taxon>
        <taxon>Pseudomonadati</taxon>
        <taxon>Bacteroidota</taxon>
        <taxon>Chitinophagia</taxon>
        <taxon>Chitinophagales</taxon>
        <taxon>Chitinophagaceae</taxon>
        <taxon>Flavisolibacter</taxon>
    </lineage>
</organism>
<dbReference type="SMART" id="SM01130">
    <property type="entry name" value="DHDPS"/>
    <property type="match status" value="1"/>
</dbReference>
<keyword evidence="6" id="KW-1185">Reference proteome</keyword>
<dbReference type="EMBL" id="CP011390">
    <property type="protein sequence ID" value="ANE53444.1"/>
    <property type="molecule type" value="Genomic_DNA"/>
</dbReference>
<feature type="active site" description="Proton donor/acceptor" evidence="4">
    <location>
        <position position="137"/>
    </location>
</feature>
<dbReference type="OrthoDB" id="9796205at2"/>
<dbReference type="Proteomes" id="UP000077177">
    <property type="component" value="Chromosome"/>
</dbReference>
<dbReference type="Gene3D" id="3.20.20.70">
    <property type="entry name" value="Aldolase class I"/>
    <property type="match status" value="1"/>
</dbReference>
<comment type="similarity">
    <text evidence="1 3">Belongs to the DapA family.</text>
</comment>
<dbReference type="Pfam" id="PF00701">
    <property type="entry name" value="DHDPS"/>
    <property type="match status" value="1"/>
</dbReference>
<dbReference type="InterPro" id="IPR002220">
    <property type="entry name" value="DapA-like"/>
</dbReference>